<feature type="transmembrane region" description="Helical" evidence="1">
    <location>
        <begin position="144"/>
        <end position="165"/>
    </location>
</feature>
<protein>
    <submittedName>
        <fullName evidence="2">Uncharacterized protein</fullName>
    </submittedName>
</protein>
<keyword evidence="1" id="KW-0472">Membrane</keyword>
<dbReference type="EMBL" id="KZ613912">
    <property type="protein sequence ID" value="PMD50927.1"/>
    <property type="molecule type" value="Genomic_DNA"/>
</dbReference>
<accession>A0A2J6SJJ3</accession>
<evidence type="ECO:0000256" key="1">
    <source>
        <dbReference type="SAM" id="Phobius"/>
    </source>
</evidence>
<feature type="transmembrane region" description="Helical" evidence="1">
    <location>
        <begin position="525"/>
        <end position="548"/>
    </location>
</feature>
<keyword evidence="1" id="KW-1133">Transmembrane helix</keyword>
<evidence type="ECO:0000313" key="2">
    <source>
        <dbReference type="EMBL" id="PMD50927.1"/>
    </source>
</evidence>
<evidence type="ECO:0000313" key="3">
    <source>
        <dbReference type="Proteomes" id="UP000235371"/>
    </source>
</evidence>
<gene>
    <name evidence="2" type="ORF">K444DRAFT_601084</name>
</gene>
<dbReference type="AlphaFoldDB" id="A0A2J6SJJ3"/>
<dbReference type="OrthoDB" id="3596604at2759"/>
<feature type="transmembrane region" description="Helical" evidence="1">
    <location>
        <begin position="107"/>
        <end position="132"/>
    </location>
</feature>
<keyword evidence="3" id="KW-1185">Reference proteome</keyword>
<dbReference type="Proteomes" id="UP000235371">
    <property type="component" value="Unassembled WGS sequence"/>
</dbReference>
<proteinExistence type="predicted"/>
<name>A0A2J6SJJ3_9HELO</name>
<keyword evidence="1" id="KW-0812">Transmembrane</keyword>
<organism evidence="2 3">
    <name type="scientific">Hyaloscypha bicolor E</name>
    <dbReference type="NCBI Taxonomy" id="1095630"/>
    <lineage>
        <taxon>Eukaryota</taxon>
        <taxon>Fungi</taxon>
        <taxon>Dikarya</taxon>
        <taxon>Ascomycota</taxon>
        <taxon>Pezizomycotina</taxon>
        <taxon>Leotiomycetes</taxon>
        <taxon>Helotiales</taxon>
        <taxon>Hyaloscyphaceae</taxon>
        <taxon>Hyaloscypha</taxon>
        <taxon>Hyaloscypha bicolor</taxon>
    </lineage>
</organism>
<sequence>MPIPNKHPAANFSRLSTSEETVYISPASLSEHFPAPSYKAGPVDMGPGGIEMRQTFVRQNTNPSFPGQGPSETQSFLHDPVHKIDTFYTSNEFQPYKDNTGRQLRHILVAGSARWAITAVMCICYVAATLIWKHKPAQSEGSKRVYNTITTGISIALGLNIASAFKDMALNIRWVILSNRKRNLVEMDLILHADSMQRLFKLVFVTRRPMVILGCLFWLFINILAQAGIAMISLTYGFNPDTNHVQYLPGLVSYPNMTYFFPQGIDTTSPSWQDQAWTAHMYGESAFIFGVGNDTTPVPRAGEVYQSDYQIFPNVTDSVVQFIFSDSPTEAEYPGPNSVYTTRLINSTYACESHKVTKGGDGTTLDIIVDTLGNVTIFTMIPNSRAMQYWVTSNSTCPGNTRCQVVQAFESSDTDPWYYKCNITVGITLGDAQNLSYVSDEMAQIAASAIAQTGFVDGDGETGNIYPPESPWGVPLEGDASLMGSSLSTFAIGAIDGASVQNKFAWYDGMTPSPGVVLEVGHQKLFYAILGAITGAHLFFLLLVAYLANSVKVGPEGALSMALLLRPIADALDGVSGGKENQALKDAKKNTMIRYEKGPNGKWKVNMC</sequence>
<feature type="transmembrane region" description="Helical" evidence="1">
    <location>
        <begin position="211"/>
        <end position="238"/>
    </location>
</feature>
<dbReference type="GeneID" id="36586731"/>
<reference evidence="2 3" key="1">
    <citation type="submission" date="2016-04" db="EMBL/GenBank/DDBJ databases">
        <title>A degradative enzymes factory behind the ericoid mycorrhizal symbiosis.</title>
        <authorList>
            <consortium name="DOE Joint Genome Institute"/>
            <person name="Martino E."/>
            <person name="Morin E."/>
            <person name="Grelet G."/>
            <person name="Kuo A."/>
            <person name="Kohler A."/>
            <person name="Daghino S."/>
            <person name="Barry K."/>
            <person name="Choi C."/>
            <person name="Cichocki N."/>
            <person name="Clum A."/>
            <person name="Copeland A."/>
            <person name="Hainaut M."/>
            <person name="Haridas S."/>
            <person name="Labutti K."/>
            <person name="Lindquist E."/>
            <person name="Lipzen A."/>
            <person name="Khouja H.-R."/>
            <person name="Murat C."/>
            <person name="Ohm R."/>
            <person name="Olson A."/>
            <person name="Spatafora J."/>
            <person name="Veneault-Fourrey C."/>
            <person name="Henrissat B."/>
            <person name="Grigoriev I."/>
            <person name="Martin F."/>
            <person name="Perotto S."/>
        </authorList>
    </citation>
    <scope>NUCLEOTIDE SEQUENCE [LARGE SCALE GENOMIC DNA]</scope>
    <source>
        <strain evidence="2 3">E</strain>
    </source>
</reference>
<dbReference type="InParanoid" id="A0A2J6SJJ3"/>
<dbReference type="RefSeq" id="XP_024727831.1">
    <property type="nucleotide sequence ID" value="XM_024878654.1"/>
</dbReference>